<protein>
    <submittedName>
        <fullName evidence="2">Uncharacterized protein</fullName>
    </submittedName>
</protein>
<evidence type="ECO:0000256" key="1">
    <source>
        <dbReference type="SAM" id="MobiDB-lite"/>
    </source>
</evidence>
<feature type="region of interest" description="Disordered" evidence="1">
    <location>
        <begin position="45"/>
        <end position="71"/>
    </location>
</feature>
<organism evidence="2 3">
    <name type="scientific">Pagothenia borchgrevinki</name>
    <name type="common">Bald rockcod</name>
    <name type="synonym">Trematomus borchgrevinki</name>
    <dbReference type="NCBI Taxonomy" id="8213"/>
    <lineage>
        <taxon>Eukaryota</taxon>
        <taxon>Metazoa</taxon>
        <taxon>Chordata</taxon>
        <taxon>Craniata</taxon>
        <taxon>Vertebrata</taxon>
        <taxon>Euteleostomi</taxon>
        <taxon>Actinopterygii</taxon>
        <taxon>Neopterygii</taxon>
        <taxon>Teleostei</taxon>
        <taxon>Neoteleostei</taxon>
        <taxon>Acanthomorphata</taxon>
        <taxon>Eupercaria</taxon>
        <taxon>Perciformes</taxon>
        <taxon>Notothenioidei</taxon>
        <taxon>Nototheniidae</taxon>
        <taxon>Pagothenia</taxon>
    </lineage>
</organism>
<evidence type="ECO:0000313" key="3">
    <source>
        <dbReference type="Proteomes" id="UP001619887"/>
    </source>
</evidence>
<dbReference type="AlphaFoldDB" id="A0ABD2HD59"/>
<gene>
    <name evidence="2" type="ORF">OYC64_000513</name>
</gene>
<dbReference type="EMBL" id="JBIYXZ010002070">
    <property type="protein sequence ID" value="KAL3064242.1"/>
    <property type="molecule type" value="Genomic_DNA"/>
</dbReference>
<reference evidence="2 3" key="1">
    <citation type="journal article" date="2022" name="G3 (Bethesda)">
        <title>Evaluating Illumina-, Nanopore-, and PacBio-based genome assembly strategies with the bald notothen, Trematomus borchgrevinki.</title>
        <authorList>
            <person name="Rayamajhi N."/>
            <person name="Cheng C.C."/>
            <person name="Catchen J.M."/>
        </authorList>
    </citation>
    <scope>NUCLEOTIDE SEQUENCE [LARGE SCALE GENOMIC DNA]</scope>
    <source>
        <strain evidence="2">AGRC-2024</strain>
    </source>
</reference>
<feature type="compositionally biased region" description="Basic and acidic residues" evidence="1">
    <location>
        <begin position="45"/>
        <end position="58"/>
    </location>
</feature>
<keyword evidence="3" id="KW-1185">Reference proteome</keyword>
<reference evidence="2 3" key="2">
    <citation type="journal article" date="2024" name="G3 (Bethesda)">
        <title>The genome of the cryopelagic Antarctic bald notothen, Trematomus borchgrevinki.</title>
        <authorList>
            <person name="Rayamajhi N."/>
            <person name="Rivera-Colon A.G."/>
            <person name="Minhas B.F."/>
            <person name="Cheng C.C."/>
            <person name="Catchen J.M."/>
        </authorList>
    </citation>
    <scope>NUCLEOTIDE SEQUENCE [LARGE SCALE GENOMIC DNA]</scope>
    <source>
        <strain evidence="2">AGRC-2024</strain>
    </source>
</reference>
<name>A0ABD2HD59_PAGBO</name>
<evidence type="ECO:0000313" key="2">
    <source>
        <dbReference type="EMBL" id="KAL3064242.1"/>
    </source>
</evidence>
<dbReference type="Proteomes" id="UP001619887">
    <property type="component" value="Unassembled WGS sequence"/>
</dbReference>
<comment type="caution">
    <text evidence="2">The sequence shown here is derived from an EMBL/GenBank/DDBJ whole genome shotgun (WGS) entry which is preliminary data.</text>
</comment>
<sequence length="71" mass="7996">MHSAITESRALLYNYSVCIPAWARKLFGIPRYPGDAVVAWENKKPSRQLKKENTDRSPGKVKACGLHRGAR</sequence>
<proteinExistence type="predicted"/>
<accession>A0ABD2HD59</accession>